<dbReference type="PANTHER" id="PTHR14732:SF0">
    <property type="entry name" value="RNA POLYMERASE II SUBUNIT B1 CTD PHOSPHATASE RPAP2-RELATED"/>
    <property type="match status" value="1"/>
</dbReference>
<dbReference type="InterPro" id="IPR039693">
    <property type="entry name" value="Rtr1/RPAP2"/>
</dbReference>
<keyword evidence="3" id="KW-1185">Reference proteome</keyword>
<gene>
    <name evidence="2" type="ORF">OJAV_G00167180</name>
</gene>
<feature type="compositionally biased region" description="Acidic residues" evidence="1">
    <location>
        <begin position="127"/>
        <end position="140"/>
    </location>
</feature>
<dbReference type="Proteomes" id="UP000283210">
    <property type="component" value="Chromosome 17"/>
</dbReference>
<feature type="region of interest" description="Disordered" evidence="1">
    <location>
        <begin position="113"/>
        <end position="155"/>
    </location>
</feature>
<reference evidence="2 3" key="1">
    <citation type="submission" date="2018-11" db="EMBL/GenBank/DDBJ databases">
        <authorList>
            <person name="Lopez-Roques C."/>
            <person name="Donnadieu C."/>
            <person name="Bouchez O."/>
            <person name="Klopp C."/>
            <person name="Cabau C."/>
            <person name="Zahm M."/>
        </authorList>
    </citation>
    <scope>NUCLEOTIDE SEQUENCE [LARGE SCALE GENOMIC DNA]</scope>
    <source>
        <strain evidence="2">RS831</strain>
        <tissue evidence="2">Whole body</tissue>
    </source>
</reference>
<dbReference type="OrthoDB" id="2590500at2759"/>
<evidence type="ECO:0000313" key="3">
    <source>
        <dbReference type="Proteomes" id="UP000283210"/>
    </source>
</evidence>
<evidence type="ECO:0000256" key="1">
    <source>
        <dbReference type="SAM" id="MobiDB-lite"/>
    </source>
</evidence>
<dbReference type="PANTHER" id="PTHR14732">
    <property type="entry name" value="RNA POLYMERASE II SUBUNIT B1 CTD PHOSPHATASE RPAP2-RELATED"/>
    <property type="match status" value="1"/>
</dbReference>
<feature type="region of interest" description="Disordered" evidence="1">
    <location>
        <begin position="1"/>
        <end position="44"/>
    </location>
</feature>
<name>A0A3S2P9S6_ORYJA</name>
<organism evidence="2 3">
    <name type="scientific">Oryzias javanicus</name>
    <name type="common">Javanese ricefish</name>
    <name type="synonym">Aplocheilus javanicus</name>
    <dbReference type="NCBI Taxonomy" id="123683"/>
    <lineage>
        <taxon>Eukaryota</taxon>
        <taxon>Metazoa</taxon>
        <taxon>Chordata</taxon>
        <taxon>Craniata</taxon>
        <taxon>Vertebrata</taxon>
        <taxon>Euteleostomi</taxon>
        <taxon>Actinopterygii</taxon>
        <taxon>Neopterygii</taxon>
        <taxon>Teleostei</taxon>
        <taxon>Neoteleostei</taxon>
        <taxon>Acanthomorphata</taxon>
        <taxon>Ovalentaria</taxon>
        <taxon>Atherinomorphae</taxon>
        <taxon>Beloniformes</taxon>
        <taxon>Adrianichthyidae</taxon>
        <taxon>Oryziinae</taxon>
        <taxon>Oryzias</taxon>
    </lineage>
</organism>
<reference evidence="2 3" key="2">
    <citation type="submission" date="2019-01" db="EMBL/GenBank/DDBJ databases">
        <title>A chromosome length genome reference of the Java medaka (oryzias javanicus).</title>
        <authorList>
            <person name="Herpin A."/>
            <person name="Takehana Y."/>
            <person name="Naruse K."/>
            <person name="Ansai S."/>
            <person name="Kawaguchi M."/>
        </authorList>
    </citation>
    <scope>NUCLEOTIDE SEQUENCE [LARGE SCALE GENOMIC DNA]</scope>
    <source>
        <strain evidence="2">RS831</strain>
        <tissue evidence="2">Whole body</tissue>
    </source>
</reference>
<dbReference type="GO" id="GO:0043175">
    <property type="term" value="F:RNA polymerase core enzyme binding"/>
    <property type="evidence" value="ECO:0007669"/>
    <property type="project" value="InterPro"/>
</dbReference>
<accession>A0A3S2P9S6</accession>
<protein>
    <submittedName>
        <fullName evidence="2">Uncharacterized protein</fullName>
    </submittedName>
</protein>
<dbReference type="GO" id="GO:0005737">
    <property type="term" value="C:cytoplasm"/>
    <property type="evidence" value="ECO:0007669"/>
    <property type="project" value="TreeGrafter"/>
</dbReference>
<dbReference type="AlphaFoldDB" id="A0A3S2P9S6"/>
<sequence length="326" mass="35796">MSQSPPTEGQGGGPLPEEAPQILGPSTGRAEQLDPPERPRVDEVTAQMGDAPAALPGLPITQVGMSRRGAAGLRALLGEQGAPCEPAGLLETLRRTLQAWCTHHTITFLHGAACPLDSSHDGKEGEGELDEDDDEDEATDEGERRQSGSEPDYETLRRLTQQMELRVQEFYKGTGVLPVEPRGNQQKEPVLPLIDSHAQHVIQKRITVEKLSSCLRNVVGPLHLTMSDISTDLNDLVRTFRFTSTNIVHRVPEWTLMAVVLLHVLSAVSPVVREALEVSTSVDYVKTLLQELGLDEQHLLSLVEVFKPPLHHTDIQQQADMQKVIL</sequence>
<dbReference type="EMBL" id="CM012453">
    <property type="protein sequence ID" value="RVE61084.1"/>
    <property type="molecule type" value="Genomic_DNA"/>
</dbReference>
<proteinExistence type="predicted"/>
<feature type="compositionally biased region" description="Basic and acidic residues" evidence="1">
    <location>
        <begin position="31"/>
        <end position="43"/>
    </location>
</feature>
<dbReference type="GO" id="GO:0008420">
    <property type="term" value="F:RNA polymerase II CTD heptapeptide repeat phosphatase activity"/>
    <property type="evidence" value="ECO:0007669"/>
    <property type="project" value="InterPro"/>
</dbReference>
<evidence type="ECO:0000313" key="2">
    <source>
        <dbReference type="EMBL" id="RVE61084.1"/>
    </source>
</evidence>
<dbReference type="GO" id="GO:0005634">
    <property type="term" value="C:nucleus"/>
    <property type="evidence" value="ECO:0007669"/>
    <property type="project" value="TreeGrafter"/>
</dbReference>